<name>A0A178WCT9_ARATH</name>
<evidence type="ECO:0000256" key="2">
    <source>
        <dbReference type="ARBA" id="ARBA00023015"/>
    </source>
</evidence>
<dbReference type="InterPro" id="IPR002100">
    <property type="entry name" value="TF_MADSbox"/>
</dbReference>
<feature type="region of interest" description="Disordered" evidence="6">
    <location>
        <begin position="109"/>
        <end position="133"/>
    </location>
</feature>
<keyword evidence="3" id="KW-0238">DNA-binding</keyword>
<dbReference type="GO" id="GO:0005634">
    <property type="term" value="C:nucleus"/>
    <property type="evidence" value="ECO:0007669"/>
    <property type="project" value="UniProtKB-SubCell"/>
</dbReference>
<keyword evidence="4" id="KW-0804">Transcription</keyword>
<evidence type="ECO:0000256" key="5">
    <source>
        <dbReference type="ARBA" id="ARBA00023242"/>
    </source>
</evidence>
<evidence type="ECO:0000313" key="8">
    <source>
        <dbReference type="EMBL" id="OAP16026.1"/>
    </source>
</evidence>
<dbReference type="SMART" id="SM00432">
    <property type="entry name" value="MADS"/>
    <property type="match status" value="1"/>
</dbReference>
<dbReference type="Pfam" id="PF00319">
    <property type="entry name" value="SRF-TF"/>
    <property type="match status" value="1"/>
</dbReference>
<feature type="compositionally biased region" description="Basic and acidic residues" evidence="6">
    <location>
        <begin position="109"/>
        <end position="127"/>
    </location>
</feature>
<keyword evidence="2" id="KW-0805">Transcription regulation</keyword>
<comment type="caution">
    <text evidence="8">The sequence shown here is derived from an EMBL/GenBank/DDBJ whole genome shotgun (WGS) entry which is preliminary data.</text>
</comment>
<dbReference type="ExpressionAtlas" id="A0A178WCT9">
    <property type="expression patterns" value="baseline and differential"/>
</dbReference>
<evidence type="ECO:0000259" key="7">
    <source>
        <dbReference type="PROSITE" id="PS50066"/>
    </source>
</evidence>
<dbReference type="GO" id="GO:0000977">
    <property type="term" value="F:RNA polymerase II transcription regulatory region sequence-specific DNA binding"/>
    <property type="evidence" value="ECO:0007669"/>
    <property type="project" value="InterPro"/>
</dbReference>
<dbReference type="SUPFAM" id="SSF55455">
    <property type="entry name" value="SRF-like"/>
    <property type="match status" value="1"/>
</dbReference>
<dbReference type="PRINTS" id="PR00404">
    <property type="entry name" value="MADSDOMAIN"/>
</dbReference>
<proteinExistence type="predicted"/>
<dbReference type="PANTHER" id="PTHR11945:SF776">
    <property type="entry name" value="AGAMOUS-LIKE 50-RELATED"/>
    <property type="match status" value="1"/>
</dbReference>
<evidence type="ECO:0000256" key="6">
    <source>
        <dbReference type="SAM" id="MobiDB-lite"/>
    </source>
</evidence>
<accession>A0A178WCT9</accession>
<dbReference type="InterPro" id="IPR033896">
    <property type="entry name" value="MEF2-like_N"/>
</dbReference>
<dbReference type="CDD" id="cd00265">
    <property type="entry name" value="MADS_MEF2_like"/>
    <property type="match status" value="1"/>
</dbReference>
<dbReference type="InterPro" id="IPR036879">
    <property type="entry name" value="TF_MADSbox_sf"/>
</dbReference>
<evidence type="ECO:0000256" key="4">
    <source>
        <dbReference type="ARBA" id="ARBA00023163"/>
    </source>
</evidence>
<evidence type="ECO:0000313" key="9">
    <source>
        <dbReference type="Proteomes" id="UP000078284"/>
    </source>
</evidence>
<dbReference type="FunFam" id="3.40.1810.10:FF:000006">
    <property type="entry name" value="Agamous-like MADS-box protein AGL62"/>
    <property type="match status" value="1"/>
</dbReference>
<keyword evidence="5" id="KW-0539">Nucleus</keyword>
<dbReference type="PROSITE" id="PS50066">
    <property type="entry name" value="MADS_BOX_2"/>
    <property type="match status" value="1"/>
</dbReference>
<dbReference type="Proteomes" id="UP000078284">
    <property type="component" value="Chromosome 1"/>
</dbReference>
<sequence length="226" mass="25572">MVKKTLGRRKVEIVKMTKESNLQVTFSKRKAGLFKKASELCTLCDAKIAMIVFSPAGKVFSFGHPNVDVLLDHFRGRVVEHNNTNLDENYTKLHVQMLNKSYTEVKAEVEKEQRNKQSRAQNERENENAEEWWSKSPLELNLSQSTCMIRVLKDLKKKVDEKAFHLIHQTNPNFYFGSSSNAAAPATVSGGNISTNQGFFDQNGMTTTPPQTLLFGFDIMNRTPGV</sequence>
<dbReference type="Gene3D" id="3.40.1810.10">
    <property type="entry name" value="Transcription factor, MADS-box"/>
    <property type="match status" value="1"/>
</dbReference>
<protein>
    <submittedName>
        <fullName evidence="8">AGL23</fullName>
    </submittedName>
</protein>
<dbReference type="PANTHER" id="PTHR11945">
    <property type="entry name" value="MADS BOX PROTEIN"/>
    <property type="match status" value="1"/>
</dbReference>
<reference evidence="9" key="1">
    <citation type="journal article" date="2016" name="Proc. Natl. Acad. Sci. U.S.A.">
        <title>Chromosome-level assembly of Arabidopsis thaliana Ler reveals the extent of translocation and inversion polymorphisms.</title>
        <authorList>
            <person name="Zapata L."/>
            <person name="Ding J."/>
            <person name="Willing E.M."/>
            <person name="Hartwig B."/>
            <person name="Bezdan D."/>
            <person name="Jiao W.B."/>
            <person name="Patel V."/>
            <person name="Velikkakam James G."/>
            <person name="Koornneef M."/>
            <person name="Ossowski S."/>
            <person name="Schneeberger K."/>
        </authorList>
    </citation>
    <scope>NUCLEOTIDE SEQUENCE [LARGE SCALE GENOMIC DNA]</scope>
    <source>
        <strain evidence="9">cv. Landsberg erecta</strain>
    </source>
</reference>
<dbReference type="AlphaFoldDB" id="A0A178WCT9"/>
<comment type="subcellular location">
    <subcellularLocation>
        <location evidence="1">Nucleus</location>
    </subcellularLocation>
</comment>
<feature type="domain" description="MADS-box" evidence="7">
    <location>
        <begin position="6"/>
        <end position="66"/>
    </location>
</feature>
<evidence type="ECO:0000256" key="3">
    <source>
        <dbReference type="ARBA" id="ARBA00023125"/>
    </source>
</evidence>
<dbReference type="GO" id="GO:0045944">
    <property type="term" value="P:positive regulation of transcription by RNA polymerase II"/>
    <property type="evidence" value="ECO:0007669"/>
    <property type="project" value="InterPro"/>
</dbReference>
<organism evidence="8 9">
    <name type="scientific">Arabidopsis thaliana</name>
    <name type="common">Mouse-ear cress</name>
    <dbReference type="NCBI Taxonomy" id="3702"/>
    <lineage>
        <taxon>Eukaryota</taxon>
        <taxon>Viridiplantae</taxon>
        <taxon>Streptophyta</taxon>
        <taxon>Embryophyta</taxon>
        <taxon>Tracheophyta</taxon>
        <taxon>Spermatophyta</taxon>
        <taxon>Magnoliopsida</taxon>
        <taxon>eudicotyledons</taxon>
        <taxon>Gunneridae</taxon>
        <taxon>Pentapetalae</taxon>
        <taxon>rosids</taxon>
        <taxon>malvids</taxon>
        <taxon>Brassicales</taxon>
        <taxon>Brassicaceae</taxon>
        <taxon>Camelineae</taxon>
        <taxon>Arabidopsis</taxon>
    </lineage>
</organism>
<dbReference type="EMBL" id="LUHQ01000001">
    <property type="protein sequence ID" value="OAP16026.1"/>
    <property type="molecule type" value="Genomic_DNA"/>
</dbReference>
<evidence type="ECO:0000256" key="1">
    <source>
        <dbReference type="ARBA" id="ARBA00004123"/>
    </source>
</evidence>
<gene>
    <name evidence="8" type="ordered locus">AXX17_At1g58980</name>
</gene>
<dbReference type="GO" id="GO:0046983">
    <property type="term" value="F:protein dimerization activity"/>
    <property type="evidence" value="ECO:0007669"/>
    <property type="project" value="InterPro"/>
</dbReference>